<evidence type="ECO:0000256" key="4">
    <source>
        <dbReference type="ARBA" id="ARBA00023015"/>
    </source>
</evidence>
<accession>A0A7Y2H326</accession>
<dbReference type="NCBIfam" id="TIGR01951">
    <property type="entry name" value="nusB"/>
    <property type="match status" value="1"/>
</dbReference>
<dbReference type="GO" id="GO:0006353">
    <property type="term" value="P:DNA-templated transcription termination"/>
    <property type="evidence" value="ECO:0007669"/>
    <property type="project" value="UniProtKB-UniRule"/>
</dbReference>
<dbReference type="Proteomes" id="UP000547674">
    <property type="component" value="Unassembled WGS sequence"/>
</dbReference>
<evidence type="ECO:0000256" key="2">
    <source>
        <dbReference type="ARBA" id="ARBA00022814"/>
    </source>
</evidence>
<comment type="similarity">
    <text evidence="1 6">Belongs to the NusB family.</text>
</comment>
<dbReference type="InterPro" id="IPR011605">
    <property type="entry name" value="NusB_fam"/>
</dbReference>
<dbReference type="GO" id="GO:0005829">
    <property type="term" value="C:cytosol"/>
    <property type="evidence" value="ECO:0007669"/>
    <property type="project" value="TreeGrafter"/>
</dbReference>
<protein>
    <recommendedName>
        <fullName evidence="6">Transcription antitermination protein NusB</fullName>
    </recommendedName>
    <alternativeName>
        <fullName evidence="6">Antitermination factor NusB</fullName>
    </alternativeName>
</protein>
<comment type="function">
    <text evidence="6">Involved in transcription antitermination. Required for transcription of ribosomal RNA (rRNA) genes. Binds specifically to the boxA antiterminator sequence of the ribosomal RNA (rrn) operons.</text>
</comment>
<dbReference type="EMBL" id="JABDJR010000442">
    <property type="protein sequence ID" value="NNF07283.1"/>
    <property type="molecule type" value="Genomic_DNA"/>
</dbReference>
<proteinExistence type="inferred from homology"/>
<dbReference type="AlphaFoldDB" id="A0A7Y2H326"/>
<name>A0A7Y2H326_UNCEI</name>
<dbReference type="InterPro" id="IPR006027">
    <property type="entry name" value="NusB_RsmB_TIM44"/>
</dbReference>
<dbReference type="PANTHER" id="PTHR11078:SF3">
    <property type="entry name" value="ANTITERMINATION NUSB DOMAIN-CONTAINING PROTEIN"/>
    <property type="match status" value="1"/>
</dbReference>
<dbReference type="Pfam" id="PF01029">
    <property type="entry name" value="NusB"/>
    <property type="match status" value="1"/>
</dbReference>
<dbReference type="SUPFAM" id="SSF48013">
    <property type="entry name" value="NusB-like"/>
    <property type="match status" value="1"/>
</dbReference>
<evidence type="ECO:0000259" key="7">
    <source>
        <dbReference type="Pfam" id="PF01029"/>
    </source>
</evidence>
<keyword evidence="4 6" id="KW-0805">Transcription regulation</keyword>
<evidence type="ECO:0000313" key="9">
    <source>
        <dbReference type="Proteomes" id="UP000547674"/>
    </source>
</evidence>
<dbReference type="HAMAP" id="MF_00073">
    <property type="entry name" value="NusB"/>
    <property type="match status" value="1"/>
</dbReference>
<keyword evidence="2 6" id="KW-0889">Transcription antitermination</keyword>
<organism evidence="8 9">
    <name type="scientific">Eiseniibacteriota bacterium</name>
    <dbReference type="NCBI Taxonomy" id="2212470"/>
    <lineage>
        <taxon>Bacteria</taxon>
        <taxon>Candidatus Eiseniibacteriota</taxon>
    </lineage>
</organism>
<reference evidence="8 9" key="1">
    <citation type="submission" date="2020-03" db="EMBL/GenBank/DDBJ databases">
        <title>Metabolic flexibility allows generalist bacteria to become dominant in a frequently disturbed ecosystem.</title>
        <authorList>
            <person name="Chen Y.-J."/>
            <person name="Leung P.M."/>
            <person name="Bay S.K."/>
            <person name="Hugenholtz P."/>
            <person name="Kessler A.J."/>
            <person name="Shelley G."/>
            <person name="Waite D.W."/>
            <person name="Cook P.L."/>
            <person name="Greening C."/>
        </authorList>
    </citation>
    <scope>NUCLEOTIDE SEQUENCE [LARGE SCALE GENOMIC DNA]</scope>
    <source>
        <strain evidence="8">SS_bin_28</strain>
    </source>
</reference>
<feature type="domain" description="NusB/RsmB/TIM44" evidence="7">
    <location>
        <begin position="12"/>
        <end position="138"/>
    </location>
</feature>
<keyword evidence="3 6" id="KW-0694">RNA-binding</keyword>
<dbReference type="GO" id="GO:0003723">
    <property type="term" value="F:RNA binding"/>
    <property type="evidence" value="ECO:0007669"/>
    <property type="project" value="UniProtKB-UniRule"/>
</dbReference>
<evidence type="ECO:0000256" key="6">
    <source>
        <dbReference type="HAMAP-Rule" id="MF_00073"/>
    </source>
</evidence>
<evidence type="ECO:0000256" key="1">
    <source>
        <dbReference type="ARBA" id="ARBA00005952"/>
    </source>
</evidence>
<evidence type="ECO:0000256" key="3">
    <source>
        <dbReference type="ARBA" id="ARBA00022884"/>
    </source>
</evidence>
<sequence length="145" mass="16243">MPEPKTPSRARRRARELCLRGLYRAEVTGDSIPEVIEAYKEDPKIHEEIKDYGIHLMSLVHTGLEDIDSLLKGALSRWSLERLAVTDRCVLRMATAEMVYEMSVPTEVILDESIEIAKRFGSPKSGKFVNGVLDGVAKTARNADD</sequence>
<dbReference type="InterPro" id="IPR035926">
    <property type="entry name" value="NusB-like_sf"/>
</dbReference>
<evidence type="ECO:0000313" key="8">
    <source>
        <dbReference type="EMBL" id="NNF07283.1"/>
    </source>
</evidence>
<comment type="caution">
    <text evidence="8">The sequence shown here is derived from an EMBL/GenBank/DDBJ whole genome shotgun (WGS) entry which is preliminary data.</text>
</comment>
<dbReference type="GO" id="GO:0031564">
    <property type="term" value="P:transcription antitermination"/>
    <property type="evidence" value="ECO:0007669"/>
    <property type="project" value="UniProtKB-KW"/>
</dbReference>
<dbReference type="Gene3D" id="1.10.940.10">
    <property type="entry name" value="NusB-like"/>
    <property type="match status" value="1"/>
</dbReference>
<dbReference type="PANTHER" id="PTHR11078">
    <property type="entry name" value="N UTILIZATION SUBSTANCE PROTEIN B-RELATED"/>
    <property type="match status" value="1"/>
</dbReference>
<gene>
    <name evidence="6 8" type="primary">nusB</name>
    <name evidence="8" type="ORF">HKN21_11030</name>
</gene>
<evidence type="ECO:0000256" key="5">
    <source>
        <dbReference type="ARBA" id="ARBA00023163"/>
    </source>
</evidence>
<keyword evidence="5 6" id="KW-0804">Transcription</keyword>